<comment type="caution">
    <text evidence="1">The sequence shown here is derived from an EMBL/GenBank/DDBJ whole genome shotgun (WGS) entry which is preliminary data.</text>
</comment>
<proteinExistence type="predicted"/>
<protein>
    <submittedName>
        <fullName evidence="1">Uncharacterized protein</fullName>
    </submittedName>
</protein>
<keyword evidence="2" id="KW-1185">Reference proteome</keyword>
<accession>A0A4Y2F9Z1</accession>
<dbReference type="EMBL" id="BGPR01000811">
    <property type="protein sequence ID" value="GBM36424.1"/>
    <property type="molecule type" value="Genomic_DNA"/>
</dbReference>
<sequence length="107" mass="11743">MELAASGHADGIWNLKTAIDTFQATSDVLSLAGNYFIFDGNSEVGLQASTLCLLNDQVGNKPFLLKVSFRVVWHISNLYGLPLLLNRFCTTKSLRDSYPPGAYLLGF</sequence>
<dbReference type="Proteomes" id="UP000499080">
    <property type="component" value="Unassembled WGS sequence"/>
</dbReference>
<organism evidence="1 2">
    <name type="scientific">Araneus ventricosus</name>
    <name type="common">Orbweaver spider</name>
    <name type="synonym">Epeira ventricosa</name>
    <dbReference type="NCBI Taxonomy" id="182803"/>
    <lineage>
        <taxon>Eukaryota</taxon>
        <taxon>Metazoa</taxon>
        <taxon>Ecdysozoa</taxon>
        <taxon>Arthropoda</taxon>
        <taxon>Chelicerata</taxon>
        <taxon>Arachnida</taxon>
        <taxon>Araneae</taxon>
        <taxon>Araneomorphae</taxon>
        <taxon>Entelegynae</taxon>
        <taxon>Araneoidea</taxon>
        <taxon>Araneidae</taxon>
        <taxon>Araneus</taxon>
    </lineage>
</organism>
<name>A0A4Y2F9Z1_ARAVE</name>
<gene>
    <name evidence="1" type="ORF">AVEN_234808_1</name>
</gene>
<reference evidence="1 2" key="1">
    <citation type="journal article" date="2019" name="Sci. Rep.">
        <title>Orb-weaving spider Araneus ventricosus genome elucidates the spidroin gene catalogue.</title>
        <authorList>
            <person name="Kono N."/>
            <person name="Nakamura H."/>
            <person name="Ohtoshi R."/>
            <person name="Moran D.A.P."/>
            <person name="Shinohara A."/>
            <person name="Yoshida Y."/>
            <person name="Fujiwara M."/>
            <person name="Mori M."/>
            <person name="Tomita M."/>
            <person name="Arakawa K."/>
        </authorList>
    </citation>
    <scope>NUCLEOTIDE SEQUENCE [LARGE SCALE GENOMIC DNA]</scope>
</reference>
<dbReference type="AlphaFoldDB" id="A0A4Y2F9Z1"/>
<evidence type="ECO:0000313" key="2">
    <source>
        <dbReference type="Proteomes" id="UP000499080"/>
    </source>
</evidence>
<evidence type="ECO:0000313" key="1">
    <source>
        <dbReference type="EMBL" id="GBM36424.1"/>
    </source>
</evidence>